<dbReference type="FunFam" id="3.30.70.270:FF:000001">
    <property type="entry name" value="Diguanylate cyclase domain protein"/>
    <property type="match status" value="1"/>
</dbReference>
<accession>A0A6J5G4A6</accession>
<gene>
    <name evidence="11" type="ORF">LMG28688_03553</name>
</gene>
<dbReference type="PROSITE" id="PS50887">
    <property type="entry name" value="GGDEF"/>
    <property type="match status" value="1"/>
</dbReference>
<dbReference type="InterPro" id="IPR043128">
    <property type="entry name" value="Rev_trsase/Diguanyl_cyclase"/>
</dbReference>
<comment type="catalytic activity">
    <reaction evidence="7">
        <text>2 GTP = 3',3'-c-di-GMP + 2 diphosphate</text>
        <dbReference type="Rhea" id="RHEA:24898"/>
        <dbReference type="ChEBI" id="CHEBI:33019"/>
        <dbReference type="ChEBI" id="CHEBI:37565"/>
        <dbReference type="ChEBI" id="CHEBI:58805"/>
        <dbReference type="EC" id="2.7.7.65"/>
    </reaction>
</comment>
<evidence type="ECO:0000256" key="5">
    <source>
        <dbReference type="ARBA" id="ARBA00022989"/>
    </source>
</evidence>
<reference evidence="11 12" key="1">
    <citation type="submission" date="2020-04" db="EMBL/GenBank/DDBJ databases">
        <authorList>
            <person name="De Canck E."/>
        </authorList>
    </citation>
    <scope>NUCLEOTIDE SEQUENCE [LARGE SCALE GENOMIC DNA]</scope>
    <source>
        <strain evidence="11 12">LMG 28688</strain>
    </source>
</reference>
<dbReference type="EMBL" id="CADIKL010000016">
    <property type="protein sequence ID" value="CAB3792602.1"/>
    <property type="molecule type" value="Genomic_DNA"/>
</dbReference>
<keyword evidence="4 9" id="KW-0812">Transmembrane</keyword>
<keyword evidence="12" id="KW-1185">Reference proteome</keyword>
<keyword evidence="5 9" id="KW-1133">Transmembrane helix</keyword>
<name>A0A6J5G4A6_9BURK</name>
<feature type="region of interest" description="Disordered" evidence="8">
    <location>
        <begin position="503"/>
        <end position="548"/>
    </location>
</feature>
<keyword evidence="6 9" id="KW-0472">Membrane</keyword>
<dbReference type="Proteomes" id="UP000494119">
    <property type="component" value="Unassembled WGS sequence"/>
</dbReference>
<evidence type="ECO:0000256" key="2">
    <source>
        <dbReference type="ARBA" id="ARBA00012528"/>
    </source>
</evidence>
<dbReference type="Pfam" id="PF02743">
    <property type="entry name" value="dCache_1"/>
    <property type="match status" value="1"/>
</dbReference>
<evidence type="ECO:0000313" key="12">
    <source>
        <dbReference type="Proteomes" id="UP000494119"/>
    </source>
</evidence>
<dbReference type="GO" id="GO:1902201">
    <property type="term" value="P:negative regulation of bacterial-type flagellum-dependent cell motility"/>
    <property type="evidence" value="ECO:0007669"/>
    <property type="project" value="TreeGrafter"/>
</dbReference>
<proteinExistence type="predicted"/>
<dbReference type="Pfam" id="PF00990">
    <property type="entry name" value="GGDEF"/>
    <property type="match status" value="1"/>
</dbReference>
<evidence type="ECO:0000256" key="6">
    <source>
        <dbReference type="ARBA" id="ARBA00023136"/>
    </source>
</evidence>
<dbReference type="GO" id="GO:0005886">
    <property type="term" value="C:plasma membrane"/>
    <property type="evidence" value="ECO:0007669"/>
    <property type="project" value="UniProtKB-SubCell"/>
</dbReference>
<dbReference type="NCBIfam" id="TIGR00254">
    <property type="entry name" value="GGDEF"/>
    <property type="match status" value="1"/>
</dbReference>
<evidence type="ECO:0000256" key="7">
    <source>
        <dbReference type="ARBA" id="ARBA00034247"/>
    </source>
</evidence>
<feature type="transmembrane region" description="Helical" evidence="9">
    <location>
        <begin position="29"/>
        <end position="51"/>
    </location>
</feature>
<evidence type="ECO:0000256" key="3">
    <source>
        <dbReference type="ARBA" id="ARBA00022475"/>
    </source>
</evidence>
<dbReference type="CDD" id="cd01949">
    <property type="entry name" value="GGDEF"/>
    <property type="match status" value="1"/>
</dbReference>
<dbReference type="InterPro" id="IPR000160">
    <property type="entry name" value="GGDEF_dom"/>
</dbReference>
<feature type="domain" description="GGDEF" evidence="10">
    <location>
        <begin position="375"/>
        <end position="511"/>
    </location>
</feature>
<dbReference type="Gene3D" id="3.30.70.270">
    <property type="match status" value="1"/>
</dbReference>
<dbReference type="SMART" id="SM00267">
    <property type="entry name" value="GGDEF"/>
    <property type="match status" value="1"/>
</dbReference>
<evidence type="ECO:0000259" key="10">
    <source>
        <dbReference type="PROSITE" id="PS50887"/>
    </source>
</evidence>
<dbReference type="SUPFAM" id="SSF55073">
    <property type="entry name" value="Nucleotide cyclase"/>
    <property type="match status" value="1"/>
</dbReference>
<evidence type="ECO:0000256" key="1">
    <source>
        <dbReference type="ARBA" id="ARBA00004651"/>
    </source>
</evidence>
<evidence type="ECO:0000256" key="4">
    <source>
        <dbReference type="ARBA" id="ARBA00022692"/>
    </source>
</evidence>
<feature type="transmembrane region" description="Helical" evidence="9">
    <location>
        <begin position="312"/>
        <end position="331"/>
    </location>
</feature>
<dbReference type="InterPro" id="IPR033479">
    <property type="entry name" value="dCache_1"/>
</dbReference>
<dbReference type="EC" id="2.7.7.65" evidence="2"/>
<dbReference type="PANTHER" id="PTHR45138:SF9">
    <property type="entry name" value="DIGUANYLATE CYCLASE DGCM-RELATED"/>
    <property type="match status" value="1"/>
</dbReference>
<dbReference type="Gene3D" id="3.30.450.20">
    <property type="entry name" value="PAS domain"/>
    <property type="match status" value="2"/>
</dbReference>
<dbReference type="GO" id="GO:0052621">
    <property type="term" value="F:diguanylate cyclase activity"/>
    <property type="evidence" value="ECO:0007669"/>
    <property type="project" value="UniProtKB-EC"/>
</dbReference>
<dbReference type="PANTHER" id="PTHR45138">
    <property type="entry name" value="REGULATORY COMPONENTS OF SENSORY TRANSDUCTION SYSTEM"/>
    <property type="match status" value="1"/>
</dbReference>
<dbReference type="InterPro" id="IPR029787">
    <property type="entry name" value="Nucleotide_cyclase"/>
</dbReference>
<dbReference type="CDD" id="cd12914">
    <property type="entry name" value="PDC1_DGC_like"/>
    <property type="match status" value="1"/>
</dbReference>
<keyword evidence="3" id="KW-1003">Cell membrane</keyword>
<sequence length="548" mass="59715">MASRPLHLRFISAVRNVCAAPFRWVVHHPFVPGCAGTLVGLAIVALAFTGFAQQREQALTHARQTSDMLVSLVSTHLENSFGVYDLMLTEALDSIRDPRAAALPRDLRRQLMFSRVAGAAYLDGALYIDAHGKIVESQDGRDYPNVNLADRDYFRAQERSHSMGMYISDPFRSRVNAGQYAIGLSRRVSTYDGGFGGVVLLTLRLAYFQQLFDLIDVGKHSAIFIMLDDGTLLARKPFSEYDVGTNLASQRQIAPMLKSSTGTIVARDDEDGTMRIHTWRRVPHTSLIVAVAPSVDDALASWRERVAIYEPMSLVFGAVVALSSWLLAFGLRARLRAESELERLSVTDALTGLANRRALDLQFVNEWNRARRAGEPLSVLFIDIDRFKLFNDFYGHAVGDEVLAAVAHAIQASMHRKTDMVARYGGEEFAVVLSNTPPDGALNIAEQIRANVQRLGIAHGHSEHGSVTVSVGCATCTPRESTGAHALLRAADEELYAAKQAGRNQVKATAFDGPPPDPRNALANGGAPKESPGPAATGSAISTAPDRR</sequence>
<dbReference type="GO" id="GO:0043709">
    <property type="term" value="P:cell adhesion involved in single-species biofilm formation"/>
    <property type="evidence" value="ECO:0007669"/>
    <property type="project" value="TreeGrafter"/>
</dbReference>
<evidence type="ECO:0000256" key="9">
    <source>
        <dbReference type="SAM" id="Phobius"/>
    </source>
</evidence>
<comment type="subcellular location">
    <subcellularLocation>
        <location evidence="1">Cell membrane</location>
        <topology evidence="1">Multi-pass membrane protein</topology>
    </subcellularLocation>
</comment>
<protein>
    <recommendedName>
        <fullName evidence="2">diguanylate cyclase</fullName>
        <ecNumber evidence="2">2.7.7.65</ecNumber>
    </recommendedName>
</protein>
<dbReference type="AlphaFoldDB" id="A0A6J5G4A6"/>
<dbReference type="CDD" id="cd12915">
    <property type="entry name" value="PDC2_DGC_like"/>
    <property type="match status" value="1"/>
</dbReference>
<organism evidence="11 12">
    <name type="scientific">Paraburkholderia caffeinitolerans</name>
    <dbReference type="NCBI Taxonomy" id="1723730"/>
    <lineage>
        <taxon>Bacteria</taxon>
        <taxon>Pseudomonadati</taxon>
        <taxon>Pseudomonadota</taxon>
        <taxon>Betaproteobacteria</taxon>
        <taxon>Burkholderiales</taxon>
        <taxon>Burkholderiaceae</taxon>
        <taxon>Paraburkholderia</taxon>
    </lineage>
</organism>
<evidence type="ECO:0000256" key="8">
    <source>
        <dbReference type="SAM" id="MobiDB-lite"/>
    </source>
</evidence>
<dbReference type="InterPro" id="IPR050469">
    <property type="entry name" value="Diguanylate_Cyclase"/>
</dbReference>
<evidence type="ECO:0000313" key="11">
    <source>
        <dbReference type="EMBL" id="CAB3792602.1"/>
    </source>
</evidence>